<dbReference type="OrthoDB" id="7924388at2"/>
<gene>
    <name evidence="1" type="ordered locus">BAnh1_11080</name>
</gene>
<dbReference type="STRING" id="1094489.BAnh1_11080"/>
<evidence type="ECO:0000313" key="1">
    <source>
        <dbReference type="EMBL" id="AGF74976.1"/>
    </source>
</evidence>
<proteinExistence type="predicted"/>
<dbReference type="eggNOG" id="ENOG50316C0">
    <property type="taxonomic scope" value="Bacteria"/>
</dbReference>
<dbReference type="EMBL" id="CP003123">
    <property type="protein sequence ID" value="AGF74976.1"/>
    <property type="molecule type" value="Genomic_DNA"/>
</dbReference>
<evidence type="ECO:0000313" key="2">
    <source>
        <dbReference type="Proteomes" id="UP000011729"/>
    </source>
</evidence>
<accession>M1PED5</accession>
<dbReference type="AlphaFoldDB" id="M1PED5"/>
<dbReference type="KEGG" id="baus:BAnh1_11080"/>
<organism evidence="1 2">
    <name type="scientific">Bartonella australis (strain Aust/NH1)</name>
    <dbReference type="NCBI Taxonomy" id="1094489"/>
    <lineage>
        <taxon>Bacteria</taxon>
        <taxon>Pseudomonadati</taxon>
        <taxon>Pseudomonadota</taxon>
        <taxon>Alphaproteobacteria</taxon>
        <taxon>Hyphomicrobiales</taxon>
        <taxon>Bartonellaceae</taxon>
        <taxon>Bartonella</taxon>
    </lineage>
</organism>
<reference evidence="1 2" key="1">
    <citation type="journal article" date="2013" name="PLoS Genet.">
        <title>A gene transfer agent and a dynamic repertoire of secretion systems hold the keys to the explosive radiation of the emerging pathogen Bartonella.</title>
        <authorList>
            <person name="Guy L."/>
            <person name="Nystedt B."/>
            <person name="Toft C."/>
            <person name="Zaremba-Niedzwiedzka K."/>
            <person name="Berglund E.C."/>
            <person name="Granberg F."/>
            <person name="Naslund K."/>
            <person name="Eriksson A.S."/>
            <person name="Andersson S.G."/>
        </authorList>
    </citation>
    <scope>NUCLEOTIDE SEQUENCE [LARGE SCALE GENOMIC DNA]</scope>
    <source>
        <strain evidence="1 2">Aust/NH1</strain>
    </source>
</reference>
<sequence>MLTYLETISYGVPLYYAGNTQHIIRLEPQKHGAFAFISREAAGCVAKKLAHQCHRDDFSVVEKHG</sequence>
<keyword evidence="2" id="KW-1185">Reference proteome</keyword>
<dbReference type="HOGENOM" id="CLU_208313_0_0_5"/>
<name>M1PED5_BARAA</name>
<protein>
    <submittedName>
        <fullName evidence="1">Uncharacterized protein</fullName>
    </submittedName>
</protein>
<dbReference type="Proteomes" id="UP000011729">
    <property type="component" value="Chromosome"/>
</dbReference>